<organism evidence="7 8">
    <name type="scientific">Mariprofundus aestuarium</name>
    <dbReference type="NCBI Taxonomy" id="1921086"/>
    <lineage>
        <taxon>Bacteria</taxon>
        <taxon>Pseudomonadati</taxon>
        <taxon>Pseudomonadota</taxon>
        <taxon>Candidatius Mariprofundia</taxon>
        <taxon>Mariprofundales</taxon>
        <taxon>Mariprofundaceae</taxon>
        <taxon>Mariprofundus</taxon>
    </lineage>
</organism>
<keyword evidence="5 6" id="KW-0472">Membrane</keyword>
<gene>
    <name evidence="7" type="ORF">Ga0123461_1521</name>
</gene>
<dbReference type="GO" id="GO:0044341">
    <property type="term" value="P:sodium-dependent phosphate transport"/>
    <property type="evidence" value="ECO:0007669"/>
    <property type="project" value="InterPro"/>
</dbReference>
<keyword evidence="3 6" id="KW-0812">Transmembrane</keyword>
<evidence type="ECO:0000256" key="5">
    <source>
        <dbReference type="ARBA" id="ARBA00023136"/>
    </source>
</evidence>
<dbReference type="AlphaFoldDB" id="A0A2K8KY78"/>
<feature type="transmembrane region" description="Helical" evidence="6">
    <location>
        <begin position="50"/>
        <end position="75"/>
    </location>
</feature>
<dbReference type="InterPro" id="IPR003841">
    <property type="entry name" value="Na/Pi_transpt"/>
</dbReference>
<dbReference type="InterPro" id="IPR004633">
    <property type="entry name" value="NaPi_cotrn-rel/YqeW-like"/>
</dbReference>
<evidence type="ECO:0000256" key="2">
    <source>
        <dbReference type="ARBA" id="ARBA00022475"/>
    </source>
</evidence>
<proteinExistence type="predicted"/>
<feature type="transmembrane region" description="Helical" evidence="6">
    <location>
        <begin position="174"/>
        <end position="192"/>
    </location>
</feature>
<dbReference type="NCBIfam" id="NF037997">
    <property type="entry name" value="Na_Pi_symport"/>
    <property type="match status" value="1"/>
</dbReference>
<dbReference type="GO" id="GO:0005436">
    <property type="term" value="F:sodium:phosphate symporter activity"/>
    <property type="evidence" value="ECO:0007669"/>
    <property type="project" value="InterPro"/>
</dbReference>
<evidence type="ECO:0000313" key="7">
    <source>
        <dbReference type="EMBL" id="ATX79935.1"/>
    </source>
</evidence>
<dbReference type="NCBIfam" id="TIGR00704">
    <property type="entry name" value="NaPi_cotrn_rel"/>
    <property type="match status" value="1"/>
</dbReference>
<keyword evidence="8" id="KW-1185">Reference proteome</keyword>
<dbReference type="RefSeq" id="WP_232710087.1">
    <property type="nucleotide sequence ID" value="NZ_CP018799.1"/>
</dbReference>
<dbReference type="EMBL" id="CP018799">
    <property type="protein sequence ID" value="ATX79935.1"/>
    <property type="molecule type" value="Genomic_DNA"/>
</dbReference>
<reference evidence="7 8" key="1">
    <citation type="submission" date="2016-12" db="EMBL/GenBank/DDBJ databases">
        <title>Isolation and genomic insights into novel planktonic Zetaproteobacteria from stratified waters of the Chesapeake Bay.</title>
        <authorList>
            <person name="McAllister S.M."/>
            <person name="Kato S."/>
            <person name="Chan C.S."/>
            <person name="Chiu B.K."/>
            <person name="Field E.K."/>
        </authorList>
    </citation>
    <scope>NUCLEOTIDE SEQUENCE [LARGE SCALE GENOMIC DNA]</scope>
    <source>
        <strain evidence="7 8">CP-5</strain>
    </source>
</reference>
<dbReference type="KEGG" id="maes:Ga0123461_1521"/>
<feature type="transmembrane region" description="Helical" evidence="6">
    <location>
        <begin position="250"/>
        <end position="271"/>
    </location>
</feature>
<protein>
    <submittedName>
        <fullName evidence="7">Phosphate:Na+ symporter</fullName>
    </submittedName>
</protein>
<dbReference type="Pfam" id="PF02690">
    <property type="entry name" value="Na_Pi_cotrans"/>
    <property type="match status" value="2"/>
</dbReference>
<feature type="transmembrane region" description="Helical" evidence="6">
    <location>
        <begin position="136"/>
        <end position="154"/>
    </location>
</feature>
<dbReference type="PANTHER" id="PTHR10010">
    <property type="entry name" value="SOLUTE CARRIER FAMILY 34 SODIUM PHOSPHATE , MEMBER 2-RELATED"/>
    <property type="match status" value="1"/>
</dbReference>
<evidence type="ECO:0000313" key="8">
    <source>
        <dbReference type="Proteomes" id="UP000231701"/>
    </source>
</evidence>
<dbReference type="GO" id="GO:0005886">
    <property type="term" value="C:plasma membrane"/>
    <property type="evidence" value="ECO:0007669"/>
    <property type="project" value="UniProtKB-SubCell"/>
</dbReference>
<sequence length="579" mass="61625">MSWQIITGLTGGIGLFLLGMELMTDGLKLSAGKSLQRILKKSTKTPLRGVLSGALITSLVQASGAVTVATIGFVNAGLMKLKDAIRVVYGSNLGTTMTGWLVAIVGFNVNLKAFALPAIGIGMLMALLIKHGRYPAVGKVIAGFGLFFLGIDMMRSGFEGLEGVISLDAIEEGGLVSLVIFAGVGFIMTVLMQSSSAAIAMTLTAAAGGVIALPSAACMVIGANVGTTSTAVVAAIGATPNARRMAAGHVIFNVVTGIAALLLLPFLLFSIESFQNLSGMEGGPATFLALFHTVFNLLGIALLWPFTGRLVAFLKLRFVAAEENEALPKYLDHTLIGTPELATKALIREIERMQEISIRMAEDAISTEASISPRLKVEMNVLHKLADAVGEFSSKLRKSNLPEDVANALPVALASTRYFIDVAELAEEIDNLQSKEVIGVYEELELALVDMRRQAIAILEDVKKHCFESEEVLVRESGAIEALSHNYNVIKSQLLRAGTTGKLSARHMVALIELMKNIERLVTHCVKGQSSLQMFAHQTIDGHQPEGKNIVQGEVSEVIQDDAEAQADGLEEPEGSTKV</sequence>
<keyword evidence="4 6" id="KW-1133">Transmembrane helix</keyword>
<evidence type="ECO:0000256" key="3">
    <source>
        <dbReference type="ARBA" id="ARBA00022692"/>
    </source>
</evidence>
<evidence type="ECO:0000256" key="1">
    <source>
        <dbReference type="ARBA" id="ARBA00004651"/>
    </source>
</evidence>
<keyword evidence="2" id="KW-1003">Cell membrane</keyword>
<name>A0A2K8KY78_MARES</name>
<accession>A0A2K8KY78</accession>
<feature type="transmembrane region" description="Helical" evidence="6">
    <location>
        <begin position="283"/>
        <end position="307"/>
    </location>
</feature>
<comment type="subcellular location">
    <subcellularLocation>
        <location evidence="1">Cell membrane</location>
        <topology evidence="1">Multi-pass membrane protein</topology>
    </subcellularLocation>
</comment>
<evidence type="ECO:0000256" key="6">
    <source>
        <dbReference type="SAM" id="Phobius"/>
    </source>
</evidence>
<dbReference type="PANTHER" id="PTHR10010:SF46">
    <property type="entry name" value="SODIUM-DEPENDENT PHOSPHATE TRANSPORT PROTEIN 2B"/>
    <property type="match status" value="1"/>
</dbReference>
<evidence type="ECO:0000256" key="4">
    <source>
        <dbReference type="ARBA" id="ARBA00022989"/>
    </source>
</evidence>
<dbReference type="Proteomes" id="UP000231701">
    <property type="component" value="Chromosome"/>
</dbReference>